<evidence type="ECO:0000313" key="2">
    <source>
        <dbReference type="Proteomes" id="UP001589654"/>
    </source>
</evidence>
<proteinExistence type="predicted"/>
<evidence type="ECO:0000313" key="1">
    <source>
        <dbReference type="EMBL" id="MFB9210965.1"/>
    </source>
</evidence>
<sequence length="80" mass="9091">MKTNYTKIKTIIQVMGKYGVKPLSKMKGADFVHDLGFDAVYVGGLIYDVEDALHVRLDDDEAKNLRNPQELIGSMLRYQN</sequence>
<comment type="caution">
    <text evidence="1">The sequence shown here is derived from an EMBL/GenBank/DDBJ whole genome shotgun (WGS) entry which is preliminary data.</text>
</comment>
<organism evidence="1 2">
    <name type="scientific">Echinicola jeungdonensis</name>
    <dbReference type="NCBI Taxonomy" id="709343"/>
    <lineage>
        <taxon>Bacteria</taxon>
        <taxon>Pseudomonadati</taxon>
        <taxon>Bacteroidota</taxon>
        <taxon>Cytophagia</taxon>
        <taxon>Cytophagales</taxon>
        <taxon>Cyclobacteriaceae</taxon>
        <taxon>Echinicola</taxon>
    </lineage>
</organism>
<protein>
    <submittedName>
        <fullName evidence="1">Acyl carrier protein</fullName>
    </submittedName>
</protein>
<reference evidence="1 2" key="1">
    <citation type="submission" date="2024-09" db="EMBL/GenBank/DDBJ databases">
        <authorList>
            <person name="Sun Q."/>
            <person name="Mori K."/>
        </authorList>
    </citation>
    <scope>NUCLEOTIDE SEQUENCE [LARGE SCALE GENOMIC DNA]</scope>
    <source>
        <strain evidence="1 2">CECT 7682</strain>
    </source>
</reference>
<dbReference type="RefSeq" id="WP_290247783.1">
    <property type="nucleotide sequence ID" value="NZ_JAUFQT010000001.1"/>
</dbReference>
<accession>A0ABV5J495</accession>
<keyword evidence="2" id="KW-1185">Reference proteome</keyword>
<gene>
    <name evidence="1" type="ORF">ACFFUR_04040</name>
</gene>
<dbReference type="Gene3D" id="1.10.1200.10">
    <property type="entry name" value="ACP-like"/>
    <property type="match status" value="1"/>
</dbReference>
<name>A0ABV5J495_9BACT</name>
<dbReference type="Proteomes" id="UP001589654">
    <property type="component" value="Unassembled WGS sequence"/>
</dbReference>
<dbReference type="SUPFAM" id="SSF47336">
    <property type="entry name" value="ACP-like"/>
    <property type="match status" value="1"/>
</dbReference>
<dbReference type="InterPro" id="IPR036736">
    <property type="entry name" value="ACP-like_sf"/>
</dbReference>
<dbReference type="EMBL" id="JBHMEW010000033">
    <property type="protein sequence ID" value="MFB9210965.1"/>
    <property type="molecule type" value="Genomic_DNA"/>
</dbReference>